<gene>
    <name evidence="2" type="primary">rfbF</name>
    <name evidence="2" type="ORF">MAL03_10685</name>
</gene>
<reference evidence="2" key="1">
    <citation type="submission" date="2022-02" db="EMBL/GenBank/DDBJ databases">
        <title>The genetically variable rfb locus in Leptospira is a mobile cassette and a molecular signature of serovar identity.</title>
        <authorList>
            <person name="Nieves C."/>
            <person name="Vincent A.T."/>
            <person name="Zarantonelli L."/>
            <person name="Picardeau M."/>
            <person name="Veyrier F.J."/>
            <person name="Buschiazzo A."/>
        </authorList>
    </citation>
    <scope>NUCLEOTIDE SEQUENCE</scope>
    <source>
        <strain evidence="2">IP1512017</strain>
    </source>
</reference>
<dbReference type="GO" id="GO:0009243">
    <property type="term" value="P:O antigen biosynthetic process"/>
    <property type="evidence" value="ECO:0007669"/>
    <property type="project" value="InterPro"/>
</dbReference>
<dbReference type="CDD" id="cd02524">
    <property type="entry name" value="G1P_cytidylyltransferase"/>
    <property type="match status" value="1"/>
</dbReference>
<dbReference type="PANTHER" id="PTHR47183:SF1">
    <property type="entry name" value="GLUCOSE-1-PHOSPHATE CYTIDYLYLTRANSFERASE"/>
    <property type="match status" value="1"/>
</dbReference>
<dbReference type="GO" id="GO:0047343">
    <property type="term" value="F:glucose-1-phosphate cytidylyltransferase activity"/>
    <property type="evidence" value="ECO:0007669"/>
    <property type="project" value="UniProtKB-EC"/>
</dbReference>
<protein>
    <submittedName>
        <fullName evidence="2">Glucose-1-phosphate cytidylyltransferase</fullName>
        <ecNumber evidence="2">2.7.7.33</ecNumber>
    </submittedName>
</protein>
<evidence type="ECO:0000259" key="1">
    <source>
        <dbReference type="Pfam" id="PF00483"/>
    </source>
</evidence>
<feature type="domain" description="Nucleotidyl transferase" evidence="1">
    <location>
        <begin position="2"/>
        <end position="205"/>
    </location>
</feature>
<keyword evidence="2" id="KW-0548">Nucleotidyltransferase</keyword>
<dbReference type="Proteomes" id="UP000829829">
    <property type="component" value="Chromosome 1"/>
</dbReference>
<dbReference type="InterPro" id="IPR046981">
    <property type="entry name" value="G1P_cyt_trans"/>
</dbReference>
<dbReference type="NCBIfam" id="TIGR02623">
    <property type="entry name" value="G1P_cyt_trans"/>
    <property type="match status" value="1"/>
</dbReference>
<evidence type="ECO:0000313" key="3">
    <source>
        <dbReference type="Proteomes" id="UP000829829"/>
    </source>
</evidence>
<dbReference type="InterPro" id="IPR013446">
    <property type="entry name" value="G1P_cyt_trans-like"/>
</dbReference>
<dbReference type="SUPFAM" id="SSF53448">
    <property type="entry name" value="Nucleotide-diphospho-sugar transferases"/>
    <property type="match status" value="1"/>
</dbReference>
<dbReference type="EMBL" id="CP091957">
    <property type="protein sequence ID" value="UOG55383.1"/>
    <property type="molecule type" value="Genomic_DNA"/>
</dbReference>
<dbReference type="AlphaFoldDB" id="A0AAE9GCG9"/>
<dbReference type="Pfam" id="PF00483">
    <property type="entry name" value="NTP_transferase"/>
    <property type="match status" value="1"/>
</dbReference>
<name>A0AAE9GCG9_9LEPT</name>
<dbReference type="RefSeq" id="WP_243815137.1">
    <property type="nucleotide sequence ID" value="NZ_CP091957.1"/>
</dbReference>
<keyword evidence="2" id="KW-0808">Transferase</keyword>
<proteinExistence type="predicted"/>
<dbReference type="EC" id="2.7.7.33" evidence="2"/>
<dbReference type="InterPro" id="IPR029044">
    <property type="entry name" value="Nucleotide-diphossugar_trans"/>
</dbReference>
<evidence type="ECO:0000313" key="2">
    <source>
        <dbReference type="EMBL" id="UOG55383.1"/>
    </source>
</evidence>
<sequence>MKTVILCGGLGTRLSEETTIKPKPMVEIAGKPILWHIMKGYEKFGYNEFVLALGYKGEVIKDYFINYHARMSDLSIELKNGNINYSNPTAEDWKVTLSDTGALTMTGGRLLRLKDQLKKSGTFMLTYGDGLSNVDIKSLVQFHKSHGKLATITAVRPPVRFGELSIVDNRVIQFQEKPQAGEGWINGGFFVLEPKVIDYISDDTVMFERAPLERLASDGQLMAYQHSGFWQCMDTLRDKQTLEELWLQNKAPWKLS</sequence>
<accession>A0AAE9GCG9</accession>
<dbReference type="InterPro" id="IPR005835">
    <property type="entry name" value="NTP_transferase_dom"/>
</dbReference>
<dbReference type="Gene3D" id="3.90.550.10">
    <property type="entry name" value="Spore Coat Polysaccharide Biosynthesis Protein SpsA, Chain A"/>
    <property type="match status" value="1"/>
</dbReference>
<organism evidence="2 3">
    <name type="scientific">Leptospira noguchii</name>
    <dbReference type="NCBI Taxonomy" id="28182"/>
    <lineage>
        <taxon>Bacteria</taxon>
        <taxon>Pseudomonadati</taxon>
        <taxon>Spirochaetota</taxon>
        <taxon>Spirochaetia</taxon>
        <taxon>Leptospirales</taxon>
        <taxon>Leptospiraceae</taxon>
        <taxon>Leptospira</taxon>
    </lineage>
</organism>
<dbReference type="PANTHER" id="PTHR47183">
    <property type="entry name" value="GLUCOSE-1-PHOSPHATE CYTIDYLYLTRANSFERASE-RELATED"/>
    <property type="match status" value="1"/>
</dbReference>